<dbReference type="Gene3D" id="3.80.10.10">
    <property type="entry name" value="Ribonuclease Inhibitor"/>
    <property type="match status" value="1"/>
</dbReference>
<dbReference type="GO" id="GO:0016567">
    <property type="term" value="P:protein ubiquitination"/>
    <property type="evidence" value="ECO:0007669"/>
    <property type="project" value="InterPro"/>
</dbReference>
<accession>A0A7Z3C776</accession>
<dbReference type="InterPro" id="IPR032675">
    <property type="entry name" value="LRR_dom_sf"/>
</dbReference>
<dbReference type="SUPFAM" id="SSF52058">
    <property type="entry name" value="L domain-like"/>
    <property type="match status" value="1"/>
</dbReference>
<dbReference type="InterPro" id="IPR001611">
    <property type="entry name" value="Leu-rich_rpt"/>
</dbReference>
<dbReference type="Pfam" id="PF13855">
    <property type="entry name" value="LRR_8"/>
    <property type="match status" value="1"/>
</dbReference>
<keyword evidence="5" id="KW-0843">Virulence</keyword>
<dbReference type="RefSeq" id="WP_169431399.1">
    <property type="nucleotide sequence ID" value="NZ_CP027561.1"/>
</dbReference>
<feature type="active site" description="Glycyl thioester intermediate" evidence="6">
    <location>
        <position position="1407"/>
    </location>
</feature>
<dbReference type="GO" id="GO:0005737">
    <property type="term" value="C:cytoplasm"/>
    <property type="evidence" value="ECO:0007669"/>
    <property type="project" value="TreeGrafter"/>
</dbReference>
<dbReference type="InterPro" id="IPR046673">
    <property type="entry name" value="ToxA_N"/>
</dbReference>
<dbReference type="EMBL" id="CP027561">
    <property type="protein sequence ID" value="QJP96863.1"/>
    <property type="molecule type" value="Genomic_DNA"/>
</dbReference>
<comment type="PTM">
    <text evidence="6">Ubiquitinated in the presence of host E1 ubiquitin-activating enzyme, E2 ubiquitin-conjugating enzyme and ubiquitin.</text>
</comment>
<dbReference type="GO" id="GO:0061630">
    <property type="term" value="F:ubiquitin protein ligase activity"/>
    <property type="evidence" value="ECO:0007669"/>
    <property type="project" value="UniProtKB-EC"/>
</dbReference>
<comment type="catalytic activity">
    <reaction evidence="1">
        <text>S-ubiquitinyl-[E2 ubiquitin-conjugating enzyme]-L-cysteine + [acceptor protein]-L-lysine = [E2 ubiquitin-conjugating enzyme]-L-cysteine + N(6)-ubiquitinyl-[acceptor protein]-L-lysine.</text>
        <dbReference type="EC" id="2.3.2.27"/>
    </reaction>
</comment>
<dbReference type="GO" id="GO:0005576">
    <property type="term" value="C:extracellular region"/>
    <property type="evidence" value="ECO:0007669"/>
    <property type="project" value="UniProtKB-UniRule"/>
</dbReference>
<dbReference type="Pfam" id="PF20178">
    <property type="entry name" value="ToxA_N"/>
    <property type="match status" value="1"/>
</dbReference>
<comment type="similarity">
    <text evidence="6">Belongs to the LRR-containing bacterial E3 ligase family.</text>
</comment>
<dbReference type="InterPro" id="IPR050216">
    <property type="entry name" value="LRR_domain-containing"/>
</dbReference>
<keyword evidence="6" id="KW-0833">Ubl conjugation pathway</keyword>
<keyword evidence="6" id="KW-1035">Host cytoplasm</keyword>
<keyword evidence="3" id="KW-0433">Leucine-rich repeat</keyword>
<keyword evidence="6" id="KW-0808">Transferase</keyword>
<dbReference type="Gene3D" id="1.20.1270.130">
    <property type="entry name" value="Shigella T3SS effector IpaH domain"/>
    <property type="match status" value="1"/>
</dbReference>
<dbReference type="PANTHER" id="PTHR48051">
    <property type="match status" value="1"/>
</dbReference>
<name>A0A7Z3C776_PSEFL</name>
<dbReference type="PROSITE" id="PS51450">
    <property type="entry name" value="LRR"/>
    <property type="match status" value="1"/>
</dbReference>
<evidence type="ECO:0000256" key="2">
    <source>
        <dbReference type="ARBA" id="ARBA00012483"/>
    </source>
</evidence>
<evidence type="ECO:0000256" key="3">
    <source>
        <dbReference type="ARBA" id="ARBA00022614"/>
    </source>
</evidence>
<gene>
    <name evidence="8" type="ORF">C6Y56_20640</name>
</gene>
<dbReference type="Proteomes" id="UP000501669">
    <property type="component" value="Chromosome"/>
</dbReference>
<evidence type="ECO:0000256" key="1">
    <source>
        <dbReference type="ARBA" id="ARBA00000900"/>
    </source>
</evidence>
<keyword evidence="4" id="KW-0677">Repeat</keyword>
<evidence type="ECO:0000313" key="8">
    <source>
        <dbReference type="EMBL" id="QJP96863.1"/>
    </source>
</evidence>
<proteinExistence type="inferred from homology"/>
<dbReference type="Gene3D" id="1.20.58.360">
    <property type="entry name" value="Shigella T3SS effector IpaH defines"/>
    <property type="match status" value="1"/>
</dbReference>
<evidence type="ECO:0000259" key="7">
    <source>
        <dbReference type="PROSITE" id="PS52053"/>
    </source>
</evidence>
<dbReference type="SMART" id="SM00369">
    <property type="entry name" value="LRR_TYP"/>
    <property type="match status" value="4"/>
</dbReference>
<evidence type="ECO:0000313" key="9">
    <source>
        <dbReference type="Proteomes" id="UP000501669"/>
    </source>
</evidence>
<dbReference type="Pfam" id="PF14496">
    <property type="entry name" value="NEL"/>
    <property type="match status" value="1"/>
</dbReference>
<dbReference type="InterPro" id="IPR003591">
    <property type="entry name" value="Leu-rich_rpt_typical-subtyp"/>
</dbReference>
<keyword evidence="6" id="KW-0964">Secreted</keyword>
<sequence>MSTPPLSVTPVTLSEEQKLSFLLEATGDLDTAQALQKNLPAALLNATADTLAALDKAARDLQAIQSTVETHLGRLQPLNNFCIDLLNRTLSARWSAVFDVEKDHLQLPGSYCGCEPVVPPGGGPAVIPFATPTLLEAAMQNFTEDEAQPDYFPEGSVVRITSMPEGVPGLTPTAFAAFCRELNLGQQYQQHFQQVFGVKTVDGNRTATGPLVLDITTMKKHLLQLDLLLALVREHVSQEGFQTVQRLIDAGGVVDTQSLRFQGRPLIMQGIELLESCIWGVVVFSERSVESDPDQWCLVYMPGEPDQPLYEYASFTAFTTYLEFKLGVDSYKSYFTHCIGEGDKIDFFKTFADTGSLGRVRQLEMPGPLFDFMFKSHVGKLQLDARVLAVPTEDVDEEARRTRLLHYLETGMTVANAAGFVVPVLGQLMMGVAIGQMLAEIYEGIEDWSQGDRQEAFSHLLSVAENIVLMAVVGAGVKGLKSLAIRTIRKHPDFFHAFTAILDNKGQPRLWKPQLDGYEQPLPVGADPDPEVTGLYRGEGRFFARIDHHFYEVVLEPASDTWRIRHPVRPDAYAPPLKPHRHGGWRHPGEASEQWNGAYTLRRIDPNLGRFEDSRLEMIRRLTDTRFDELHRLSDDNLSLPPRLRDMIERFGIERRLRDFVRAMERGEATDARHVQEQLHVLPELANWPADRYIKVVDESDRITATYPPASIDDDTVSIIVSHEQLEKGELLQTVLDGMYPWEVEALVGANVAPADASVQLAKVIGAAVKADCRSVFDHLYHQFDRGVFGESVRLRSAFPGLPRRYARELLRRTPSVERTRLRRTGRVPMGLAQRARQALSDVRVDRALAGFYLADIASADTRTLAIRLLPRLGGWDPEFYLELRAKTLNGDVLETLGEKPLVISSSCTLVELDNGYEVFGRDRKSLGKVVSGPEDLYHAILKGLSKEQRKAIGFAQPKPEDGARLRSMLLEGALDEREGCARVLAGGKLQAAIAEPVCMSADSPVGSKTHSRRLLRQVKKLYPLFSDVQANEFLDQSGSDHLSRAIRVRQLREDLSRLREVMDTWVEDEAAMKALGGDLNEIHECRQIVAFEIEDCFRRLIFLPDEAGRLVYGLKLDGMRFGKFPTLPVGLTFDHVRQLSMQDMLLDNDAVYFLKAFTKIESLELDRNQITRLPEIISHMPNLKRLSLADNRIQLTEHSLVTLARLRTLQSLNLSGNFLGATVDVGNLFDLTYLSLRNTRATEFPKGLQLLPNLDRVDLRDNEIRDLPAWLFETPRCFSETINLRHNPISDVSRTYLYDYRRAVGIGMGYLDNDIARLDENQARSIWLTETGGEEGSRHLQMWNAIKDDPRAEGLFALLAELGNSAESANVREDMYRRVWTVLDATQSDAELREQIFDLAANPINCTDNAALNFSHLEVAVQVHHVTRASKGQRPSTKALLKLARGLFRLEQIDRIAAQHAQAQAAPDPLEVTLAYRSGLAQALELPGQPSHMRYASLAKVTGADLVEAINRIQTAELSPEWLAFLVRQPFWVEYVKSSFARQFDDARALHQEQALALFEKAEELSSADYLSEMNLCAARQEQTESALLEQLTEQVLRRVEGNICLLSGG</sequence>
<evidence type="ECO:0000256" key="4">
    <source>
        <dbReference type="ARBA" id="ARBA00022737"/>
    </source>
</evidence>
<evidence type="ECO:0000256" key="5">
    <source>
        <dbReference type="ARBA" id="ARBA00023026"/>
    </source>
</evidence>
<dbReference type="EC" id="2.3.2.27" evidence="2"/>
<dbReference type="PROSITE" id="PS52053">
    <property type="entry name" value="NEL"/>
    <property type="match status" value="1"/>
</dbReference>
<feature type="domain" description="NEL" evidence="7">
    <location>
        <begin position="1320"/>
        <end position="1611"/>
    </location>
</feature>
<reference evidence="8 9" key="1">
    <citation type="submission" date="2018-03" db="EMBL/GenBank/DDBJ databases">
        <title>Complete genome sequence of Pseudomonas fluorescens sp. G7.</title>
        <authorList>
            <person name="Gao C.-H."/>
            <person name="Li Z."/>
            <person name="Cai P."/>
        </authorList>
    </citation>
    <scope>NUCLEOTIDE SEQUENCE [LARGE SCALE GENOMIC DNA]</scope>
    <source>
        <strain evidence="8 9">G7</strain>
    </source>
</reference>
<dbReference type="InterPro" id="IPR029487">
    <property type="entry name" value="NEL_dom"/>
</dbReference>
<protein>
    <recommendedName>
        <fullName evidence="2">RING-type E3 ubiquitin transferase</fullName>
        <ecNumber evidence="2">2.3.2.27</ecNumber>
    </recommendedName>
</protein>
<organism evidence="8 9">
    <name type="scientific">Pseudomonas fluorescens</name>
    <dbReference type="NCBI Taxonomy" id="294"/>
    <lineage>
        <taxon>Bacteria</taxon>
        <taxon>Pseudomonadati</taxon>
        <taxon>Pseudomonadota</taxon>
        <taxon>Gammaproteobacteria</taxon>
        <taxon>Pseudomonadales</taxon>
        <taxon>Pseudomonadaceae</taxon>
        <taxon>Pseudomonas</taxon>
    </lineage>
</organism>
<evidence type="ECO:0000256" key="6">
    <source>
        <dbReference type="PROSITE-ProRule" id="PRU01398"/>
    </source>
</evidence>
<dbReference type="PANTHER" id="PTHR48051:SF1">
    <property type="entry name" value="RAS SUPPRESSOR PROTEIN 1"/>
    <property type="match status" value="1"/>
</dbReference>
<keyword evidence="6" id="KW-0832">Ubl conjugation</keyword>